<comment type="caution">
    <text evidence="3">The sequence shown here is derived from an EMBL/GenBank/DDBJ whole genome shotgun (WGS) entry which is preliminary data.</text>
</comment>
<keyword evidence="2" id="KW-1133">Transmembrane helix</keyword>
<evidence type="ECO:0008006" key="5">
    <source>
        <dbReference type="Google" id="ProtNLM"/>
    </source>
</evidence>
<gene>
    <name evidence="3" type="ORF">GCM10011588_26020</name>
</gene>
<organism evidence="3 4">
    <name type="scientific">Nocardia jinanensis</name>
    <dbReference type="NCBI Taxonomy" id="382504"/>
    <lineage>
        <taxon>Bacteria</taxon>
        <taxon>Bacillati</taxon>
        <taxon>Actinomycetota</taxon>
        <taxon>Actinomycetes</taxon>
        <taxon>Mycobacteriales</taxon>
        <taxon>Nocardiaceae</taxon>
        <taxon>Nocardia</taxon>
    </lineage>
</organism>
<evidence type="ECO:0000313" key="3">
    <source>
        <dbReference type="EMBL" id="GGL10411.1"/>
    </source>
</evidence>
<feature type="transmembrane region" description="Helical" evidence="2">
    <location>
        <begin position="122"/>
        <end position="140"/>
    </location>
</feature>
<protein>
    <recommendedName>
        <fullName evidence="5">DUF998 domain-containing protein</fullName>
    </recommendedName>
</protein>
<dbReference type="RefSeq" id="WP_082681253.1">
    <property type="nucleotide sequence ID" value="NZ_BMMH01000004.1"/>
</dbReference>
<keyword evidence="2" id="KW-0812">Transmembrane</keyword>
<proteinExistence type="predicted"/>
<dbReference type="EMBL" id="BMMH01000004">
    <property type="protein sequence ID" value="GGL10411.1"/>
    <property type="molecule type" value="Genomic_DNA"/>
</dbReference>
<accession>A0A917RJP8</accession>
<feature type="transmembrane region" description="Helical" evidence="2">
    <location>
        <begin position="146"/>
        <end position="171"/>
    </location>
</feature>
<reference evidence="3" key="2">
    <citation type="submission" date="2020-09" db="EMBL/GenBank/DDBJ databases">
        <authorList>
            <person name="Sun Q."/>
            <person name="Zhou Y."/>
        </authorList>
    </citation>
    <scope>NUCLEOTIDE SEQUENCE</scope>
    <source>
        <strain evidence="3">CGMCC 4.3508</strain>
    </source>
</reference>
<feature type="transmembrane region" description="Helical" evidence="2">
    <location>
        <begin position="208"/>
        <end position="229"/>
    </location>
</feature>
<feature type="transmembrane region" description="Helical" evidence="2">
    <location>
        <begin position="178"/>
        <end position="202"/>
    </location>
</feature>
<evidence type="ECO:0000313" key="4">
    <source>
        <dbReference type="Proteomes" id="UP000638263"/>
    </source>
</evidence>
<feature type="transmembrane region" description="Helical" evidence="2">
    <location>
        <begin position="38"/>
        <end position="61"/>
    </location>
</feature>
<evidence type="ECO:0000256" key="2">
    <source>
        <dbReference type="SAM" id="Phobius"/>
    </source>
</evidence>
<evidence type="ECO:0000256" key="1">
    <source>
        <dbReference type="SAM" id="MobiDB-lite"/>
    </source>
</evidence>
<feature type="transmembrane region" description="Helical" evidence="2">
    <location>
        <begin position="90"/>
        <end position="110"/>
    </location>
</feature>
<dbReference type="AlphaFoldDB" id="A0A917RJP8"/>
<keyword evidence="2" id="KW-0472">Membrane</keyword>
<sequence>MRTIDHVTDRIGYSPSAPGLGPATSVPEPGPGRRLRHLAAGFAWTLVFAYLLAELVTATAWKSAYSFRHDTISDLGITTCTPHACSPLHLLMNATFVALGLVTIAGAVVFRDYIPHGPRQWSIVALAVIIGLSTAATGLFPSGDRIVVHILAVMPAFISRHIVLILLAIWLWKHRRLVALWSAFCASTGIVGAVLMMIGLQVGITERLVLYPLPAWMAVTGTAIVLTPLRDALRR</sequence>
<name>A0A917RJP8_9NOCA</name>
<reference evidence="3" key="1">
    <citation type="journal article" date="2014" name="Int. J. Syst. Evol. Microbiol.">
        <title>Complete genome sequence of Corynebacterium casei LMG S-19264T (=DSM 44701T), isolated from a smear-ripened cheese.</title>
        <authorList>
            <consortium name="US DOE Joint Genome Institute (JGI-PGF)"/>
            <person name="Walter F."/>
            <person name="Albersmeier A."/>
            <person name="Kalinowski J."/>
            <person name="Ruckert C."/>
        </authorList>
    </citation>
    <scope>NUCLEOTIDE SEQUENCE</scope>
    <source>
        <strain evidence="3">CGMCC 4.3508</strain>
    </source>
</reference>
<keyword evidence="4" id="KW-1185">Reference proteome</keyword>
<dbReference type="Proteomes" id="UP000638263">
    <property type="component" value="Unassembled WGS sequence"/>
</dbReference>
<feature type="region of interest" description="Disordered" evidence="1">
    <location>
        <begin position="1"/>
        <end position="28"/>
    </location>
</feature>